<dbReference type="Gene3D" id="3.40.30.10">
    <property type="entry name" value="Glutaredoxin"/>
    <property type="match status" value="1"/>
</dbReference>
<dbReference type="GO" id="GO:0016209">
    <property type="term" value="F:antioxidant activity"/>
    <property type="evidence" value="ECO:0007669"/>
    <property type="project" value="InterPro"/>
</dbReference>
<accession>A0A7K1Y9K7</accession>
<organism evidence="5 6">
    <name type="scientific">Hufsiella arboris</name>
    <dbReference type="NCBI Taxonomy" id="2695275"/>
    <lineage>
        <taxon>Bacteria</taxon>
        <taxon>Pseudomonadati</taxon>
        <taxon>Bacteroidota</taxon>
        <taxon>Sphingobacteriia</taxon>
        <taxon>Sphingobacteriales</taxon>
        <taxon>Sphingobacteriaceae</taxon>
        <taxon>Hufsiella</taxon>
    </lineage>
</organism>
<keyword evidence="1" id="KW-0560">Oxidoreductase</keyword>
<dbReference type="PROSITE" id="PS51352">
    <property type="entry name" value="THIOREDOXIN_2"/>
    <property type="match status" value="1"/>
</dbReference>
<keyword evidence="6" id="KW-1185">Reference proteome</keyword>
<dbReference type="AlphaFoldDB" id="A0A7K1Y9K7"/>
<name>A0A7K1Y9K7_9SPHI</name>
<feature type="active site" description="Cysteine sulfenic acid (-SOH) intermediate; for peroxidase activity" evidence="3">
    <location>
        <position position="45"/>
    </location>
</feature>
<sequence>MSLTTGSKAPGFKLYSSELKEVSLNDYAGKKLIIHFFPMAFTGVCTTQLCTMRDTFGYYDELGAQIIGISVDSPFTLAKFKEENAYQFPLLSDFNKEVSAAYGAIYDEFVFGLKGVSKRAAFVIDEDLNVIYAEVLENAGDLPDFEKIKEIVR</sequence>
<dbReference type="InterPro" id="IPR024706">
    <property type="entry name" value="Peroxiredoxin_AhpC-typ"/>
</dbReference>
<dbReference type="GO" id="GO:0016491">
    <property type="term" value="F:oxidoreductase activity"/>
    <property type="evidence" value="ECO:0007669"/>
    <property type="project" value="UniProtKB-KW"/>
</dbReference>
<dbReference type="Pfam" id="PF00578">
    <property type="entry name" value="AhpC-TSA"/>
    <property type="match status" value="1"/>
</dbReference>
<dbReference type="SUPFAM" id="SSF52833">
    <property type="entry name" value="Thioredoxin-like"/>
    <property type="match status" value="1"/>
</dbReference>
<dbReference type="InterPro" id="IPR013766">
    <property type="entry name" value="Thioredoxin_domain"/>
</dbReference>
<dbReference type="InterPro" id="IPR000866">
    <property type="entry name" value="AhpC/TSA"/>
</dbReference>
<dbReference type="PANTHER" id="PTHR43110:SF1">
    <property type="entry name" value="THIOL PEROXIDASE"/>
    <property type="match status" value="1"/>
</dbReference>
<dbReference type="Proteomes" id="UP000466586">
    <property type="component" value="Unassembled WGS sequence"/>
</dbReference>
<comment type="caution">
    <text evidence="5">The sequence shown here is derived from an EMBL/GenBank/DDBJ whole genome shotgun (WGS) entry which is preliminary data.</text>
</comment>
<evidence type="ECO:0000256" key="3">
    <source>
        <dbReference type="PIRSR" id="PIRSR000239-1"/>
    </source>
</evidence>
<proteinExistence type="predicted"/>
<dbReference type="InterPro" id="IPR050455">
    <property type="entry name" value="Tpx_Peroxidase_subfamily"/>
</dbReference>
<feature type="domain" description="Thioredoxin" evidence="4">
    <location>
        <begin position="3"/>
        <end position="153"/>
    </location>
</feature>
<evidence type="ECO:0000256" key="2">
    <source>
        <dbReference type="ARBA" id="ARBA00023284"/>
    </source>
</evidence>
<keyword evidence="2" id="KW-0676">Redox-active center</keyword>
<evidence type="ECO:0000313" key="5">
    <source>
        <dbReference type="EMBL" id="MXV50738.1"/>
    </source>
</evidence>
<evidence type="ECO:0000259" key="4">
    <source>
        <dbReference type="PROSITE" id="PS51352"/>
    </source>
</evidence>
<dbReference type="EMBL" id="WVHT01000003">
    <property type="protein sequence ID" value="MXV50738.1"/>
    <property type="molecule type" value="Genomic_DNA"/>
</dbReference>
<protein>
    <submittedName>
        <fullName evidence="5">Redoxin domain-containing protein</fullName>
    </submittedName>
</protein>
<dbReference type="RefSeq" id="WP_160843929.1">
    <property type="nucleotide sequence ID" value="NZ_WVHT01000003.1"/>
</dbReference>
<dbReference type="InterPro" id="IPR036249">
    <property type="entry name" value="Thioredoxin-like_sf"/>
</dbReference>
<gene>
    <name evidence="5" type="ORF">GS399_07115</name>
</gene>
<dbReference type="PANTHER" id="PTHR43110">
    <property type="entry name" value="THIOL PEROXIDASE"/>
    <property type="match status" value="1"/>
</dbReference>
<reference evidence="5 6" key="1">
    <citation type="submission" date="2019-11" db="EMBL/GenBank/DDBJ databases">
        <title>Pedobacter sp. HMF7647 Genome sequencing and assembly.</title>
        <authorList>
            <person name="Kang H."/>
            <person name="Kim H."/>
            <person name="Joh K."/>
        </authorList>
    </citation>
    <scope>NUCLEOTIDE SEQUENCE [LARGE SCALE GENOMIC DNA]</scope>
    <source>
        <strain evidence="5 6">HMF7647</strain>
    </source>
</reference>
<evidence type="ECO:0000256" key="1">
    <source>
        <dbReference type="ARBA" id="ARBA00023002"/>
    </source>
</evidence>
<dbReference type="PIRSF" id="PIRSF000239">
    <property type="entry name" value="AHPC"/>
    <property type="match status" value="1"/>
</dbReference>
<evidence type="ECO:0000313" key="6">
    <source>
        <dbReference type="Proteomes" id="UP000466586"/>
    </source>
</evidence>